<gene>
    <name evidence="4" type="ORF">DW172_03210</name>
</gene>
<sequence>MTNFMFIIIVAIVLIALILFFTPFGKQLRVKFKGRTDEVMRQDAQTPEGARDYYNAAIREKEDFYNKASATYAEISGKRDTAEKDLYQANKDIMRVTQQINACLDENKENEAMQYAMKKSTLENKINVLKDTIEEMKEAQAHQKDIRDQAAEELQKLKEEKEQVLFQMEADSQIIELHQSMDSLNTNNESDRMLERVREGARKTRERAEGSRIAYDSSAQANERRLANSERERNARQILDDMKRQRGNK</sequence>
<accession>A0A414ZR45</accession>
<evidence type="ECO:0000313" key="4">
    <source>
        <dbReference type="EMBL" id="RHI25705.1"/>
    </source>
</evidence>
<protein>
    <recommendedName>
        <fullName evidence="6">PspA/IM30 family protein</fullName>
    </recommendedName>
</protein>
<dbReference type="EMBL" id="QRKN01000001">
    <property type="protein sequence ID" value="RHI25705.1"/>
    <property type="molecule type" value="Genomic_DNA"/>
</dbReference>
<evidence type="ECO:0000256" key="3">
    <source>
        <dbReference type="SAM" id="Phobius"/>
    </source>
</evidence>
<reference evidence="4 5" key="1">
    <citation type="submission" date="2018-08" db="EMBL/GenBank/DDBJ databases">
        <title>A genome reference for cultivated species of the human gut microbiota.</title>
        <authorList>
            <person name="Zou Y."/>
            <person name="Xue W."/>
            <person name="Luo G."/>
        </authorList>
    </citation>
    <scope>NUCLEOTIDE SEQUENCE [LARGE SCALE GENOMIC DNA]</scope>
    <source>
        <strain evidence="4 5">AM16-11</strain>
    </source>
</reference>
<feature type="compositionally biased region" description="Basic and acidic residues" evidence="2">
    <location>
        <begin position="222"/>
        <end position="249"/>
    </location>
</feature>
<evidence type="ECO:0008006" key="6">
    <source>
        <dbReference type="Google" id="ProtNLM"/>
    </source>
</evidence>
<keyword evidence="3" id="KW-0472">Membrane</keyword>
<organism evidence="4 5">
    <name type="scientific">Agathobacter rectalis</name>
    <dbReference type="NCBI Taxonomy" id="39491"/>
    <lineage>
        <taxon>Bacteria</taxon>
        <taxon>Bacillati</taxon>
        <taxon>Bacillota</taxon>
        <taxon>Clostridia</taxon>
        <taxon>Lachnospirales</taxon>
        <taxon>Lachnospiraceae</taxon>
        <taxon>Agathobacter</taxon>
    </lineage>
</organism>
<feature type="transmembrane region" description="Helical" evidence="3">
    <location>
        <begin position="6"/>
        <end position="25"/>
    </location>
</feature>
<keyword evidence="3" id="KW-1133">Transmembrane helix</keyword>
<evidence type="ECO:0000313" key="5">
    <source>
        <dbReference type="Proteomes" id="UP000285865"/>
    </source>
</evidence>
<dbReference type="RefSeq" id="WP_118257181.1">
    <property type="nucleotide sequence ID" value="NZ_JBDMEJ010000008.1"/>
</dbReference>
<evidence type="ECO:0000256" key="2">
    <source>
        <dbReference type="SAM" id="MobiDB-lite"/>
    </source>
</evidence>
<proteinExistence type="predicted"/>
<feature type="region of interest" description="Disordered" evidence="2">
    <location>
        <begin position="183"/>
        <end position="249"/>
    </location>
</feature>
<dbReference type="AlphaFoldDB" id="A0A414ZR45"/>
<dbReference type="Proteomes" id="UP000285865">
    <property type="component" value="Unassembled WGS sequence"/>
</dbReference>
<keyword evidence="1" id="KW-0175">Coiled coil</keyword>
<feature type="coiled-coil region" evidence="1">
    <location>
        <begin position="119"/>
        <end position="171"/>
    </location>
</feature>
<comment type="caution">
    <text evidence="4">The sequence shown here is derived from an EMBL/GenBank/DDBJ whole genome shotgun (WGS) entry which is preliminary data.</text>
</comment>
<keyword evidence="3" id="KW-0812">Transmembrane</keyword>
<feature type="compositionally biased region" description="Basic and acidic residues" evidence="2">
    <location>
        <begin position="189"/>
        <end position="210"/>
    </location>
</feature>
<name>A0A414ZR45_9FIRM</name>
<evidence type="ECO:0000256" key="1">
    <source>
        <dbReference type="SAM" id="Coils"/>
    </source>
</evidence>